<keyword evidence="2 5" id="KW-0812">Transmembrane</keyword>
<evidence type="ECO:0000313" key="7">
    <source>
        <dbReference type="Proteomes" id="UP001066276"/>
    </source>
</evidence>
<dbReference type="EMBL" id="JANPWB010000001">
    <property type="protein sequence ID" value="KAJ1219217.1"/>
    <property type="molecule type" value="Genomic_DNA"/>
</dbReference>
<comment type="subcellular location">
    <subcellularLocation>
        <location evidence="1">Membrane</location>
        <topology evidence="1">Multi-pass membrane protein</topology>
    </subcellularLocation>
</comment>
<dbReference type="InterPro" id="IPR049680">
    <property type="entry name" value="FLVCR1-2_SLC49-like"/>
</dbReference>
<proteinExistence type="predicted"/>
<dbReference type="Gene3D" id="1.20.1250.20">
    <property type="entry name" value="MFS general substrate transporter like domains"/>
    <property type="match status" value="2"/>
</dbReference>
<dbReference type="Proteomes" id="UP001066276">
    <property type="component" value="Chromosome 1_1"/>
</dbReference>
<feature type="transmembrane region" description="Helical" evidence="5">
    <location>
        <begin position="262"/>
        <end position="284"/>
    </location>
</feature>
<dbReference type="Pfam" id="PF07690">
    <property type="entry name" value="MFS_1"/>
    <property type="match status" value="1"/>
</dbReference>
<protein>
    <recommendedName>
        <fullName evidence="8">Major facilitator superfamily (MFS) profile domain-containing protein</fullName>
    </recommendedName>
</protein>
<dbReference type="PANTHER" id="PTHR10924">
    <property type="entry name" value="MAJOR FACILITATOR SUPERFAMILY PROTEIN-RELATED"/>
    <property type="match status" value="1"/>
</dbReference>
<name>A0AAV7WYK3_PLEWA</name>
<evidence type="ECO:0000256" key="1">
    <source>
        <dbReference type="ARBA" id="ARBA00004141"/>
    </source>
</evidence>
<dbReference type="AlphaFoldDB" id="A0AAV7WYK3"/>
<evidence type="ECO:0000256" key="5">
    <source>
        <dbReference type="SAM" id="Phobius"/>
    </source>
</evidence>
<keyword evidence="3 5" id="KW-1133">Transmembrane helix</keyword>
<feature type="transmembrane region" description="Helical" evidence="5">
    <location>
        <begin position="207"/>
        <end position="230"/>
    </location>
</feature>
<feature type="transmembrane region" description="Helical" evidence="5">
    <location>
        <begin position="44"/>
        <end position="64"/>
    </location>
</feature>
<dbReference type="InterPro" id="IPR011701">
    <property type="entry name" value="MFS"/>
</dbReference>
<dbReference type="PANTHER" id="PTHR10924:SF6">
    <property type="entry name" value="SOLUTE CARRIER FAMILY 49 MEMBER A3"/>
    <property type="match status" value="1"/>
</dbReference>
<feature type="transmembrane region" description="Helical" evidence="5">
    <location>
        <begin position="296"/>
        <end position="320"/>
    </location>
</feature>
<feature type="transmembrane region" description="Helical" evidence="5">
    <location>
        <begin position="111"/>
        <end position="133"/>
    </location>
</feature>
<comment type="caution">
    <text evidence="6">The sequence shown here is derived from an EMBL/GenBank/DDBJ whole genome shotgun (WGS) entry which is preliminary data.</text>
</comment>
<feature type="transmembrane region" description="Helical" evidence="5">
    <location>
        <begin position="394"/>
        <end position="413"/>
    </location>
</feature>
<organism evidence="6 7">
    <name type="scientific">Pleurodeles waltl</name>
    <name type="common">Iberian ribbed newt</name>
    <dbReference type="NCBI Taxonomy" id="8319"/>
    <lineage>
        <taxon>Eukaryota</taxon>
        <taxon>Metazoa</taxon>
        <taxon>Chordata</taxon>
        <taxon>Craniata</taxon>
        <taxon>Vertebrata</taxon>
        <taxon>Euteleostomi</taxon>
        <taxon>Amphibia</taxon>
        <taxon>Batrachia</taxon>
        <taxon>Caudata</taxon>
        <taxon>Salamandroidea</taxon>
        <taxon>Salamandridae</taxon>
        <taxon>Pleurodelinae</taxon>
        <taxon>Pleurodeles</taxon>
    </lineage>
</organism>
<dbReference type="InterPro" id="IPR036259">
    <property type="entry name" value="MFS_trans_sf"/>
</dbReference>
<gene>
    <name evidence="6" type="ORF">NDU88_006786</name>
</gene>
<evidence type="ECO:0000256" key="4">
    <source>
        <dbReference type="ARBA" id="ARBA00023136"/>
    </source>
</evidence>
<accession>A0AAV7WYK3</accession>
<dbReference type="GO" id="GO:0022857">
    <property type="term" value="F:transmembrane transporter activity"/>
    <property type="evidence" value="ECO:0007669"/>
    <property type="project" value="InterPro"/>
</dbReference>
<feature type="transmembrane region" description="Helical" evidence="5">
    <location>
        <begin position="356"/>
        <end position="374"/>
    </location>
</feature>
<dbReference type="GO" id="GO:0016020">
    <property type="term" value="C:membrane"/>
    <property type="evidence" value="ECO:0007669"/>
    <property type="project" value="UniProtKB-SubCell"/>
</dbReference>
<keyword evidence="7" id="KW-1185">Reference proteome</keyword>
<dbReference type="SUPFAM" id="SSF103473">
    <property type="entry name" value="MFS general substrate transporter"/>
    <property type="match status" value="1"/>
</dbReference>
<feature type="transmembrane region" description="Helical" evidence="5">
    <location>
        <begin position="332"/>
        <end position="350"/>
    </location>
</feature>
<feature type="transmembrane region" description="Helical" evidence="5">
    <location>
        <begin position="84"/>
        <end position="104"/>
    </location>
</feature>
<evidence type="ECO:0000256" key="3">
    <source>
        <dbReference type="ARBA" id="ARBA00022989"/>
    </source>
</evidence>
<feature type="transmembrane region" description="Helical" evidence="5">
    <location>
        <begin position="437"/>
        <end position="457"/>
    </location>
</feature>
<dbReference type="CDD" id="cd17399">
    <property type="entry name" value="MFS_MFSD7"/>
    <property type="match status" value="1"/>
</dbReference>
<reference evidence="6" key="1">
    <citation type="journal article" date="2022" name="bioRxiv">
        <title>Sequencing and chromosome-scale assembly of the giantPleurodeles waltlgenome.</title>
        <authorList>
            <person name="Brown T."/>
            <person name="Elewa A."/>
            <person name="Iarovenko S."/>
            <person name="Subramanian E."/>
            <person name="Araus A.J."/>
            <person name="Petzold A."/>
            <person name="Susuki M."/>
            <person name="Suzuki K.-i.T."/>
            <person name="Hayashi T."/>
            <person name="Toyoda A."/>
            <person name="Oliveira C."/>
            <person name="Osipova E."/>
            <person name="Leigh N.D."/>
            <person name="Simon A."/>
            <person name="Yun M.H."/>
        </authorList>
    </citation>
    <scope>NUCLEOTIDE SEQUENCE</scope>
    <source>
        <strain evidence="6">20211129_DDA</strain>
        <tissue evidence="6">Liver</tissue>
    </source>
</reference>
<evidence type="ECO:0000313" key="6">
    <source>
        <dbReference type="EMBL" id="KAJ1219217.1"/>
    </source>
</evidence>
<sequence>MGDRSDLMVTNECPADREPLLPETDPGRRELQKLVEYKTYRMRWYVLGVICLLNCSNAMLWLSFAPVADITAQFYGISMDQVNWLSQVYLVIAIPFGICTMWVLDIMGLRTAVILSAWLNMLGSVIRFVGFVALANKSIQYGVLLTGQCLCAVAQPLVLFSPTKLAALWFPEHQRATANMIASMSNPLGVLVANVLSPALVHKKEDMVFMMGTYAIPAVLACTFATAGFCHSEPPTPPSASAVNSTSEPFCSGLKQLMRNKAYLILMICFGAGTGILTAFTALLEQILCVMGYSNSFAGLGVALLIATGMLGAFLLGLYIDRTKMFTEATKIFFCGAALASIAFALVSRLPGQPALVAVVCSLFGLFAFSIYPVSMELAVECTYPVGEGTSSGLMYICGQIQGIIFMLLFQATTKQLADAPLSTCDSDMDSALDWKVPVLLLAGIMSVASCFFVLCFRTDYKRLQAEADSVSVSEREADSS</sequence>
<keyword evidence="4 5" id="KW-0472">Membrane</keyword>
<evidence type="ECO:0000256" key="2">
    <source>
        <dbReference type="ARBA" id="ARBA00022692"/>
    </source>
</evidence>
<evidence type="ECO:0008006" key="8">
    <source>
        <dbReference type="Google" id="ProtNLM"/>
    </source>
</evidence>